<keyword evidence="2" id="KW-1185">Reference proteome</keyword>
<evidence type="ECO:0000313" key="2">
    <source>
        <dbReference type="Proteomes" id="UP000293952"/>
    </source>
</evidence>
<comment type="caution">
    <text evidence="1">The sequence shown here is derived from an EMBL/GenBank/DDBJ whole genome shotgun (WGS) entry which is preliminary data.</text>
</comment>
<proteinExistence type="predicted"/>
<sequence>MIQGSKKQIELLKAIENFIINSDLSFKVEEDEMGDYLSYLTSKTGKQFTFEVNGDYVEFYGDRSHDLIDYCDSNYIEKSLKMIQFYLK</sequence>
<dbReference type="RefSeq" id="WP_130094244.1">
    <property type="nucleotide sequence ID" value="NZ_SETE01000005.1"/>
</dbReference>
<gene>
    <name evidence="1" type="ORF">ERX46_12700</name>
</gene>
<organism evidence="1 2">
    <name type="scientific">Brumimicrobium glaciale</name>
    <dbReference type="NCBI Taxonomy" id="200475"/>
    <lineage>
        <taxon>Bacteria</taxon>
        <taxon>Pseudomonadati</taxon>
        <taxon>Bacteroidota</taxon>
        <taxon>Flavobacteriia</taxon>
        <taxon>Flavobacteriales</taxon>
        <taxon>Crocinitomicaceae</taxon>
        <taxon>Brumimicrobium</taxon>
    </lineage>
</organism>
<dbReference type="EMBL" id="SETE01000005">
    <property type="protein sequence ID" value="RYM32907.1"/>
    <property type="molecule type" value="Genomic_DNA"/>
</dbReference>
<dbReference type="AlphaFoldDB" id="A0A4Q4KJN9"/>
<dbReference type="Proteomes" id="UP000293952">
    <property type="component" value="Unassembled WGS sequence"/>
</dbReference>
<reference evidence="1 2" key="1">
    <citation type="submission" date="2019-02" db="EMBL/GenBank/DDBJ databases">
        <title>Genome sequence of the sea-ice species Brumimicrobium glaciale.</title>
        <authorList>
            <person name="Bowman J.P."/>
        </authorList>
    </citation>
    <scope>NUCLEOTIDE SEQUENCE [LARGE SCALE GENOMIC DNA]</scope>
    <source>
        <strain evidence="1 2">IC156</strain>
    </source>
</reference>
<name>A0A4Q4KJN9_9FLAO</name>
<protein>
    <submittedName>
        <fullName evidence="1">Uncharacterized protein</fullName>
    </submittedName>
</protein>
<accession>A0A4Q4KJN9</accession>
<dbReference type="OrthoDB" id="9853126at2"/>
<evidence type="ECO:0000313" key="1">
    <source>
        <dbReference type="EMBL" id="RYM32907.1"/>
    </source>
</evidence>